<name>A0A3N1KR04_9PROT</name>
<proteinExistence type="inferred from homology"/>
<reference evidence="9 10" key="1">
    <citation type="submission" date="2018-11" db="EMBL/GenBank/DDBJ databases">
        <title>Genomic Encyclopedia of Type Strains, Phase IV (KMG-IV): sequencing the most valuable type-strain genomes for metagenomic binning, comparative biology and taxonomic classification.</title>
        <authorList>
            <person name="Goeker M."/>
        </authorList>
    </citation>
    <scope>NUCLEOTIDE SEQUENCE [LARGE SCALE GENOMIC DNA]</scope>
    <source>
        <strain evidence="9 10">DSM 5900</strain>
    </source>
</reference>
<dbReference type="GO" id="GO:0006310">
    <property type="term" value="P:DNA recombination"/>
    <property type="evidence" value="ECO:0007669"/>
    <property type="project" value="UniProtKB-UniRule"/>
</dbReference>
<dbReference type="GO" id="GO:0006302">
    <property type="term" value="P:double-strand break repair"/>
    <property type="evidence" value="ECO:0007669"/>
    <property type="project" value="TreeGrafter"/>
</dbReference>
<organism evidence="9 10">
    <name type="scientific">Stella humosa</name>
    <dbReference type="NCBI Taxonomy" id="94"/>
    <lineage>
        <taxon>Bacteria</taxon>
        <taxon>Pseudomonadati</taxon>
        <taxon>Pseudomonadota</taxon>
        <taxon>Alphaproteobacteria</taxon>
        <taxon>Rhodospirillales</taxon>
        <taxon>Stellaceae</taxon>
        <taxon>Stella</taxon>
    </lineage>
</organism>
<keyword evidence="5 7" id="KW-0234">DNA repair</keyword>
<evidence type="ECO:0000256" key="6">
    <source>
        <dbReference type="ARBA" id="ARBA00033409"/>
    </source>
</evidence>
<evidence type="ECO:0000313" key="9">
    <source>
        <dbReference type="EMBL" id="ROP81229.1"/>
    </source>
</evidence>
<dbReference type="InterPro" id="IPR003717">
    <property type="entry name" value="RecO"/>
</dbReference>
<dbReference type="InterPro" id="IPR012340">
    <property type="entry name" value="NA-bd_OB-fold"/>
</dbReference>
<keyword evidence="3 7" id="KW-0227">DNA damage</keyword>
<sequence>MEWSEDAIVLVLRRHGENDAIVSVLARGQGRYSGLVRGGAGRRAGPVYQPGNRIAARWRARLDDQLGALTAELVHGHAARLMGDADRLSALVAAAAVADAALPDREPHPLCFDGLADLLARLDAEDAWPAAYVCWERDLLAELGFGLDLERCAVTGSREELRWVSPRSGRAVSAAAGAAYADRLLRLPPFLLADGVAGAPPADVLDGLRLTGRFLENHVFAALGRAGAPAARGRLVDRIARLATMGGGESPQRPQNLQDS</sequence>
<evidence type="ECO:0000313" key="10">
    <source>
        <dbReference type="Proteomes" id="UP000278222"/>
    </source>
</evidence>
<dbReference type="Pfam" id="PF02565">
    <property type="entry name" value="RecO_C"/>
    <property type="match status" value="1"/>
</dbReference>
<dbReference type="Gene3D" id="1.20.1440.120">
    <property type="entry name" value="Recombination protein O, C-terminal domain"/>
    <property type="match status" value="1"/>
</dbReference>
<comment type="caution">
    <text evidence="9">The sequence shown here is derived from an EMBL/GenBank/DDBJ whole genome shotgun (WGS) entry which is preliminary data.</text>
</comment>
<dbReference type="InterPro" id="IPR042242">
    <property type="entry name" value="RecO_C"/>
</dbReference>
<dbReference type="RefSeq" id="WP_123694947.1">
    <property type="nucleotide sequence ID" value="NZ_AP019700.1"/>
</dbReference>
<dbReference type="HAMAP" id="MF_00201">
    <property type="entry name" value="RecO"/>
    <property type="match status" value="1"/>
</dbReference>
<comment type="function">
    <text evidence="7">Involved in DNA repair and RecF pathway recombination.</text>
</comment>
<dbReference type="AlphaFoldDB" id="A0A3N1KR04"/>
<feature type="domain" description="DNA replication/recombination mediator RecO N-terminal" evidence="8">
    <location>
        <begin position="1"/>
        <end position="75"/>
    </location>
</feature>
<dbReference type="Proteomes" id="UP000278222">
    <property type="component" value="Unassembled WGS sequence"/>
</dbReference>
<protein>
    <recommendedName>
        <fullName evidence="2 7">DNA repair protein RecO</fullName>
    </recommendedName>
    <alternativeName>
        <fullName evidence="6 7">Recombination protein O</fullName>
    </alternativeName>
</protein>
<dbReference type="SUPFAM" id="SSF50249">
    <property type="entry name" value="Nucleic acid-binding proteins"/>
    <property type="match status" value="1"/>
</dbReference>
<keyword evidence="4 7" id="KW-0233">DNA recombination</keyword>
<gene>
    <name evidence="7" type="primary">recO</name>
    <name evidence="9" type="ORF">EDC65_5085</name>
</gene>
<evidence type="ECO:0000256" key="7">
    <source>
        <dbReference type="HAMAP-Rule" id="MF_00201"/>
    </source>
</evidence>
<dbReference type="Pfam" id="PF11967">
    <property type="entry name" value="RecO_N"/>
    <property type="match status" value="1"/>
</dbReference>
<comment type="similarity">
    <text evidence="1 7">Belongs to the RecO family.</text>
</comment>
<evidence type="ECO:0000256" key="1">
    <source>
        <dbReference type="ARBA" id="ARBA00007452"/>
    </source>
</evidence>
<dbReference type="InterPro" id="IPR022572">
    <property type="entry name" value="DNA_rep/recomb_RecO_N"/>
</dbReference>
<dbReference type="PANTHER" id="PTHR33991:SF1">
    <property type="entry name" value="DNA REPAIR PROTEIN RECO"/>
    <property type="match status" value="1"/>
</dbReference>
<evidence type="ECO:0000256" key="5">
    <source>
        <dbReference type="ARBA" id="ARBA00023204"/>
    </source>
</evidence>
<dbReference type="OrthoDB" id="9804792at2"/>
<evidence type="ECO:0000256" key="2">
    <source>
        <dbReference type="ARBA" id="ARBA00021310"/>
    </source>
</evidence>
<dbReference type="NCBIfam" id="TIGR00613">
    <property type="entry name" value="reco"/>
    <property type="match status" value="1"/>
</dbReference>
<dbReference type="Gene3D" id="2.40.50.140">
    <property type="entry name" value="Nucleic acid-binding proteins"/>
    <property type="match status" value="1"/>
</dbReference>
<evidence type="ECO:0000256" key="4">
    <source>
        <dbReference type="ARBA" id="ARBA00023172"/>
    </source>
</evidence>
<dbReference type="GO" id="GO:0043590">
    <property type="term" value="C:bacterial nucleoid"/>
    <property type="evidence" value="ECO:0007669"/>
    <property type="project" value="TreeGrafter"/>
</dbReference>
<dbReference type="SUPFAM" id="SSF57863">
    <property type="entry name" value="ArfGap/RecO-like zinc finger"/>
    <property type="match status" value="1"/>
</dbReference>
<dbReference type="PANTHER" id="PTHR33991">
    <property type="entry name" value="DNA REPAIR PROTEIN RECO"/>
    <property type="match status" value="1"/>
</dbReference>
<accession>A0A3N1KR04</accession>
<dbReference type="InterPro" id="IPR037278">
    <property type="entry name" value="ARFGAP/RecO"/>
</dbReference>
<dbReference type="EMBL" id="RJKX01000018">
    <property type="protein sequence ID" value="ROP81229.1"/>
    <property type="molecule type" value="Genomic_DNA"/>
</dbReference>
<keyword evidence="10" id="KW-1185">Reference proteome</keyword>
<evidence type="ECO:0000256" key="3">
    <source>
        <dbReference type="ARBA" id="ARBA00022763"/>
    </source>
</evidence>
<evidence type="ECO:0000259" key="8">
    <source>
        <dbReference type="Pfam" id="PF11967"/>
    </source>
</evidence>